<dbReference type="Proteomes" id="UP000645828">
    <property type="component" value="Unassembled WGS sequence"/>
</dbReference>
<reference evidence="3" key="1">
    <citation type="submission" date="2020-12" db="EMBL/GenBank/DDBJ databases">
        <authorList>
            <consortium name="Molecular Ecology Group"/>
        </authorList>
    </citation>
    <scope>NUCLEOTIDE SEQUENCE</scope>
    <source>
        <strain evidence="3">TBG_1078</strain>
    </source>
</reference>
<protein>
    <submittedName>
        <fullName evidence="3">(raccoon dog) hypothetical protein</fullName>
    </submittedName>
</protein>
<feature type="region of interest" description="Disordered" evidence="2">
    <location>
        <begin position="41"/>
        <end position="71"/>
    </location>
</feature>
<organism evidence="3 4">
    <name type="scientific">Nyctereutes procyonoides</name>
    <name type="common">Raccoon dog</name>
    <name type="synonym">Canis procyonoides</name>
    <dbReference type="NCBI Taxonomy" id="34880"/>
    <lineage>
        <taxon>Eukaryota</taxon>
        <taxon>Metazoa</taxon>
        <taxon>Chordata</taxon>
        <taxon>Craniata</taxon>
        <taxon>Vertebrata</taxon>
        <taxon>Euteleostomi</taxon>
        <taxon>Mammalia</taxon>
        <taxon>Eutheria</taxon>
        <taxon>Laurasiatheria</taxon>
        <taxon>Carnivora</taxon>
        <taxon>Caniformia</taxon>
        <taxon>Canidae</taxon>
        <taxon>Nyctereutes</taxon>
    </lineage>
</organism>
<gene>
    <name evidence="3" type="ORF">NYPRO_LOCUS13762</name>
</gene>
<dbReference type="PANTHER" id="PTHR12353">
    <property type="entry name" value="DISKS LARGE-ASSOCIATED PROTEIN DAP SAP90/PSD-95-ASSOCIATED PROTEIN"/>
    <property type="match status" value="1"/>
</dbReference>
<evidence type="ECO:0000313" key="4">
    <source>
        <dbReference type="Proteomes" id="UP000645828"/>
    </source>
</evidence>
<feature type="compositionally biased region" description="Polar residues" evidence="2">
    <location>
        <begin position="41"/>
        <end position="67"/>
    </location>
</feature>
<evidence type="ECO:0000256" key="2">
    <source>
        <dbReference type="SAM" id="MobiDB-lite"/>
    </source>
</evidence>
<dbReference type="GO" id="GO:0060090">
    <property type="term" value="F:molecular adaptor activity"/>
    <property type="evidence" value="ECO:0007669"/>
    <property type="project" value="TreeGrafter"/>
</dbReference>
<comment type="caution">
    <text evidence="3">The sequence shown here is derived from an EMBL/GenBank/DDBJ whole genome shotgun (WGS) entry which is preliminary data.</text>
</comment>
<keyword evidence="4" id="KW-1185">Reference proteome</keyword>
<dbReference type="AlphaFoldDB" id="A0A811YWZ5"/>
<evidence type="ECO:0000313" key="3">
    <source>
        <dbReference type="EMBL" id="CAD7680970.1"/>
    </source>
</evidence>
<name>A0A811YWZ5_NYCPR</name>
<accession>A0A811YWZ5</accession>
<dbReference type="GO" id="GO:0023052">
    <property type="term" value="P:signaling"/>
    <property type="evidence" value="ECO:0007669"/>
    <property type="project" value="InterPro"/>
</dbReference>
<sequence>MEPASPSALKYVWCYWFISESLTSNLKSHFSIGTHGSSEVRSDAQQGRSHSINGTCSDWTSSSSTAEPAQPGACRRDGYWFLKLLQAETEWLEGWCCQMDKGTKENNLSVEVLGKVLSAVGSAKLLISQKFQQFQGLCEQNLNPEANPCPTAQDLAGFWDLLQLSIEDISMKFDELYHLKANSWQLVESPEKRKKMVPFALKSKPVVWRLKDVGDRLALPQNCLSPLTGEIPTNWEIPVNLGSQTLPVLTSHTSDKEMCFGLNVFSPKSYVET</sequence>
<comment type="similarity">
    <text evidence="1">Belongs to the SAPAP family.</text>
</comment>
<dbReference type="InterPro" id="IPR005026">
    <property type="entry name" value="SAPAP"/>
</dbReference>
<dbReference type="PANTHER" id="PTHR12353:SF19">
    <property type="entry name" value="DISKS LARGE-ASSOCIATED PROTEIN 4"/>
    <property type="match status" value="1"/>
</dbReference>
<dbReference type="EMBL" id="CAJHUB010000750">
    <property type="protein sequence ID" value="CAD7680970.1"/>
    <property type="molecule type" value="Genomic_DNA"/>
</dbReference>
<dbReference type="GO" id="GO:0099572">
    <property type="term" value="C:postsynaptic specialization"/>
    <property type="evidence" value="ECO:0007669"/>
    <property type="project" value="TreeGrafter"/>
</dbReference>
<proteinExistence type="inferred from homology"/>
<dbReference type="Pfam" id="PF03359">
    <property type="entry name" value="GKAP"/>
    <property type="match status" value="1"/>
</dbReference>
<evidence type="ECO:0000256" key="1">
    <source>
        <dbReference type="ARBA" id="ARBA00008839"/>
    </source>
</evidence>
<dbReference type="GO" id="GO:0098978">
    <property type="term" value="C:glutamatergic synapse"/>
    <property type="evidence" value="ECO:0007669"/>
    <property type="project" value="TreeGrafter"/>
</dbReference>